<gene>
    <name evidence="8" type="ORF">BW47_05475</name>
</gene>
<organism evidence="8 9">
    <name type="scientific">Thermosipho melanesiensis</name>
    <dbReference type="NCBI Taxonomy" id="46541"/>
    <lineage>
        <taxon>Bacteria</taxon>
        <taxon>Thermotogati</taxon>
        <taxon>Thermotogota</taxon>
        <taxon>Thermotogae</taxon>
        <taxon>Thermotogales</taxon>
        <taxon>Fervidobacteriaceae</taxon>
        <taxon>Thermosipho</taxon>
    </lineage>
</organism>
<evidence type="ECO:0000256" key="1">
    <source>
        <dbReference type="ARBA" id="ARBA00004651"/>
    </source>
</evidence>
<dbReference type="Proteomes" id="UP000185490">
    <property type="component" value="Chromosome"/>
</dbReference>
<dbReference type="InterPro" id="IPR003370">
    <property type="entry name" value="Chromate_transpt"/>
</dbReference>
<evidence type="ECO:0000256" key="4">
    <source>
        <dbReference type="ARBA" id="ARBA00022692"/>
    </source>
</evidence>
<evidence type="ECO:0000256" key="7">
    <source>
        <dbReference type="SAM" id="Phobius"/>
    </source>
</evidence>
<evidence type="ECO:0000256" key="2">
    <source>
        <dbReference type="ARBA" id="ARBA00005262"/>
    </source>
</evidence>
<evidence type="ECO:0000256" key="6">
    <source>
        <dbReference type="ARBA" id="ARBA00023136"/>
    </source>
</evidence>
<keyword evidence="9" id="KW-1185">Reference proteome</keyword>
<dbReference type="Pfam" id="PF02417">
    <property type="entry name" value="Chromate_transp"/>
    <property type="match status" value="1"/>
</dbReference>
<proteinExistence type="inferred from homology"/>
<dbReference type="EMBL" id="CP007389">
    <property type="protein sequence ID" value="APT74003.1"/>
    <property type="molecule type" value="Genomic_DNA"/>
</dbReference>
<dbReference type="PANTHER" id="PTHR43663">
    <property type="entry name" value="CHROMATE TRANSPORT PROTEIN-RELATED"/>
    <property type="match status" value="1"/>
</dbReference>
<dbReference type="InterPro" id="IPR052518">
    <property type="entry name" value="CHR_Transporter"/>
</dbReference>
<reference evidence="8 9" key="1">
    <citation type="submission" date="2014-02" db="EMBL/GenBank/DDBJ databases">
        <title>Diversity of Thermotogales isolates from hydrothermal vents.</title>
        <authorList>
            <person name="Haverkamp T.H.A."/>
            <person name="Lossouarn J."/>
            <person name="Geslin C."/>
            <person name="Nesbo C.L."/>
        </authorList>
    </citation>
    <scope>NUCLEOTIDE SEQUENCE [LARGE SCALE GENOMIC DNA]</scope>
    <source>
        <strain evidence="8 9">431</strain>
    </source>
</reference>
<comment type="subcellular location">
    <subcellularLocation>
        <location evidence="1">Cell membrane</location>
        <topology evidence="1">Multi-pass membrane protein</topology>
    </subcellularLocation>
</comment>
<evidence type="ECO:0000313" key="8">
    <source>
        <dbReference type="EMBL" id="APT74003.1"/>
    </source>
</evidence>
<feature type="transmembrane region" description="Helical" evidence="7">
    <location>
        <begin position="105"/>
        <end position="121"/>
    </location>
</feature>
<keyword evidence="3" id="KW-1003">Cell membrane</keyword>
<dbReference type="RefSeq" id="WP_012057244.1">
    <property type="nucleotide sequence ID" value="NZ_CP007389.1"/>
</dbReference>
<evidence type="ECO:0000313" key="9">
    <source>
        <dbReference type="Proteomes" id="UP000185490"/>
    </source>
</evidence>
<feature type="transmembrane region" description="Helical" evidence="7">
    <location>
        <begin position="73"/>
        <end position="93"/>
    </location>
</feature>
<dbReference type="PANTHER" id="PTHR43663:SF1">
    <property type="entry name" value="CHROMATE TRANSPORTER"/>
    <property type="match status" value="1"/>
</dbReference>
<keyword evidence="6 7" id="KW-0472">Membrane</keyword>
<evidence type="ECO:0000256" key="3">
    <source>
        <dbReference type="ARBA" id="ARBA00022475"/>
    </source>
</evidence>
<keyword evidence="4 7" id="KW-0812">Transmembrane</keyword>
<accession>A0ABN4UV03</accession>
<evidence type="ECO:0000256" key="5">
    <source>
        <dbReference type="ARBA" id="ARBA00022989"/>
    </source>
</evidence>
<feature type="transmembrane region" description="Helical" evidence="7">
    <location>
        <begin position="149"/>
        <end position="165"/>
    </location>
</feature>
<sequence>MIKVFLTFVKIGFLAFGGGWSIIGIIQNEVLSNNWLTPEQFKEILSIAQMTPGPVFLNIATYVGLKTFGLTGAILNSLAVLVAPITFTTLFFFFRNKISNKLISALKFGVIFLILLTIQSLALHIENFYQILITLLSLILFIKTKIDPIFIILLSGILGIVFYKFL</sequence>
<name>A0ABN4UV03_9BACT</name>
<protein>
    <submittedName>
        <fullName evidence="8">Chromate transporter</fullName>
    </submittedName>
</protein>
<feature type="transmembrane region" description="Helical" evidence="7">
    <location>
        <begin position="7"/>
        <end position="26"/>
    </location>
</feature>
<comment type="similarity">
    <text evidence="2">Belongs to the chromate ion transporter (CHR) (TC 2.A.51) family.</text>
</comment>
<keyword evidence="5 7" id="KW-1133">Transmembrane helix</keyword>